<dbReference type="AlphaFoldDB" id="E6K255"/>
<sequence>MKNLNLTPHARRHTIQELAHATPTGGETWKPTGLKVNPDTWKRAKRYAADHDMKLQNLVDQALRHYLADKH</sequence>
<dbReference type="KEGG" id="pdo:PSDT_0155"/>
<dbReference type="HOGENOM" id="CLU_2736374_0_0_11"/>
<dbReference type="EMBL" id="AEON01000002">
    <property type="protein sequence ID" value="EFT82843.1"/>
    <property type="molecule type" value="Genomic_DNA"/>
</dbReference>
<gene>
    <name evidence="1" type="ORF">HMPREF0620_1528</name>
</gene>
<accession>E6K255</accession>
<organism evidence="1 2">
    <name type="scientific">Parascardovia denticolens DSM 10105 = JCM 12538</name>
    <dbReference type="NCBI Taxonomy" id="864564"/>
    <lineage>
        <taxon>Bacteria</taxon>
        <taxon>Bacillati</taxon>
        <taxon>Actinomycetota</taxon>
        <taxon>Actinomycetes</taxon>
        <taxon>Bifidobacteriales</taxon>
        <taxon>Bifidobacteriaceae</taxon>
        <taxon>Parascardovia</taxon>
    </lineage>
</organism>
<evidence type="ECO:0000313" key="1">
    <source>
        <dbReference type="EMBL" id="EFT82843.1"/>
    </source>
</evidence>
<reference evidence="1 2" key="1">
    <citation type="submission" date="2010-12" db="EMBL/GenBank/DDBJ databases">
        <authorList>
            <person name="Muzny D."/>
            <person name="Qin X."/>
            <person name="Buhay C."/>
            <person name="Dugan-Rocha S."/>
            <person name="Ding Y."/>
            <person name="Chen G."/>
            <person name="Hawes A."/>
            <person name="Holder M."/>
            <person name="Jhangiani S."/>
            <person name="Johnson A."/>
            <person name="Khan Z."/>
            <person name="Li Z."/>
            <person name="Liu W."/>
            <person name="Liu X."/>
            <person name="Perez L."/>
            <person name="Shen H."/>
            <person name="Wang Q."/>
            <person name="Watt J."/>
            <person name="Xi L."/>
            <person name="Xin Y."/>
            <person name="Zhou J."/>
            <person name="Deng J."/>
            <person name="Jiang H."/>
            <person name="Liu Y."/>
            <person name="Qu J."/>
            <person name="Song X.-Z."/>
            <person name="Zhang L."/>
            <person name="Villasana D."/>
            <person name="Johnson A."/>
            <person name="Liu J."/>
            <person name="Liyanage D."/>
            <person name="Lorensuhewa L."/>
            <person name="Robinson T."/>
            <person name="Song A."/>
            <person name="Song B.-B."/>
            <person name="Dinh H."/>
            <person name="Thornton R."/>
            <person name="Coyle M."/>
            <person name="Francisco L."/>
            <person name="Jackson L."/>
            <person name="Javaid M."/>
            <person name="Korchina V."/>
            <person name="Kovar C."/>
            <person name="Mata R."/>
            <person name="Mathew T."/>
            <person name="Ngo R."/>
            <person name="Nguyen L."/>
            <person name="Nguyen N."/>
            <person name="Okwuonu G."/>
            <person name="Ongeri F."/>
            <person name="Pham C."/>
            <person name="Simmons D."/>
            <person name="Wilczek-Boney K."/>
            <person name="Hale W."/>
            <person name="Jakkamsetti A."/>
            <person name="Pham P."/>
            <person name="Ruth R."/>
            <person name="San Lucas F."/>
            <person name="Warren J."/>
            <person name="Zhang J."/>
            <person name="Zhao Z."/>
            <person name="Zhou C."/>
            <person name="Zhu D."/>
            <person name="Lee S."/>
            <person name="Bess C."/>
            <person name="Blankenburg K."/>
            <person name="Forbes L."/>
            <person name="Fu Q."/>
            <person name="Gubbala S."/>
            <person name="Hirani K."/>
            <person name="Jayaseelan J.C."/>
            <person name="Lara F."/>
            <person name="Munidasa M."/>
            <person name="Palculict T."/>
            <person name="Patil S."/>
            <person name="Pu L.-L."/>
            <person name="Saada N."/>
            <person name="Tang L."/>
            <person name="Weissenberger G."/>
            <person name="Zhu Y."/>
            <person name="Hemphill L."/>
            <person name="Shang Y."/>
            <person name="Youmans B."/>
            <person name="Ayvaz T."/>
            <person name="Ross M."/>
            <person name="Santibanez J."/>
            <person name="Aqrawi P."/>
            <person name="Gross S."/>
            <person name="Joshi V."/>
            <person name="Fowler G."/>
            <person name="Nazareth L."/>
            <person name="Reid J."/>
            <person name="Worley K."/>
            <person name="Petrosino J."/>
            <person name="Highlander S."/>
            <person name="Gibbs R."/>
        </authorList>
    </citation>
    <scope>NUCLEOTIDE SEQUENCE [LARGE SCALE GENOMIC DNA]</scope>
    <source>
        <strain evidence="1 2">DSM 10105</strain>
    </source>
</reference>
<dbReference type="RefSeq" id="WP_006290756.1">
    <property type="nucleotide sequence ID" value="NZ_AP012333.1"/>
</dbReference>
<evidence type="ECO:0000313" key="2">
    <source>
        <dbReference type="Proteomes" id="UP000004946"/>
    </source>
</evidence>
<comment type="caution">
    <text evidence="1">The sequence shown here is derived from an EMBL/GenBank/DDBJ whole genome shotgun (WGS) entry which is preliminary data.</text>
</comment>
<keyword evidence="2" id="KW-1185">Reference proteome</keyword>
<dbReference type="Proteomes" id="UP000004946">
    <property type="component" value="Chromosome"/>
</dbReference>
<name>E6K255_PARDN</name>
<dbReference type="PATRIC" id="fig|864564.6.peg.171"/>
<proteinExistence type="predicted"/>
<protein>
    <submittedName>
        <fullName evidence="1">Uncharacterized protein</fullName>
    </submittedName>
</protein>